<feature type="domain" description="Calcineurin-like phosphoesterase" evidence="8">
    <location>
        <begin position="1"/>
        <end position="222"/>
    </location>
</feature>
<evidence type="ECO:0000256" key="7">
    <source>
        <dbReference type="RuleBase" id="RU363069"/>
    </source>
</evidence>
<evidence type="ECO:0000256" key="6">
    <source>
        <dbReference type="ARBA" id="ARBA00022839"/>
    </source>
</evidence>
<name>A0A931FIZ7_9ACTN</name>
<keyword evidence="7" id="KW-0233">DNA recombination</keyword>
<dbReference type="Gene3D" id="3.60.21.10">
    <property type="match status" value="1"/>
</dbReference>
<dbReference type="RefSeq" id="WP_196198727.1">
    <property type="nucleotide sequence ID" value="NZ_JADPRT010000029.1"/>
</dbReference>
<dbReference type="InterPro" id="IPR026843">
    <property type="entry name" value="SbcD_C"/>
</dbReference>
<dbReference type="GO" id="GO:0004519">
    <property type="term" value="F:endonuclease activity"/>
    <property type="evidence" value="ECO:0007669"/>
    <property type="project" value="UniProtKB-KW"/>
</dbReference>
<dbReference type="InterPro" id="IPR029052">
    <property type="entry name" value="Metallo-depent_PP-like"/>
</dbReference>
<protein>
    <recommendedName>
        <fullName evidence="3 7">Nuclease SbcCD subunit D</fullName>
    </recommendedName>
</protein>
<evidence type="ECO:0000313" key="10">
    <source>
        <dbReference type="EMBL" id="MBF9073910.1"/>
    </source>
</evidence>
<dbReference type="GO" id="GO:0006310">
    <property type="term" value="P:DNA recombination"/>
    <property type="evidence" value="ECO:0007669"/>
    <property type="project" value="UniProtKB-KW"/>
</dbReference>
<dbReference type="PANTHER" id="PTHR30337:SF0">
    <property type="entry name" value="NUCLEASE SBCCD SUBUNIT D"/>
    <property type="match status" value="1"/>
</dbReference>
<evidence type="ECO:0000256" key="4">
    <source>
        <dbReference type="ARBA" id="ARBA00022722"/>
    </source>
</evidence>
<dbReference type="NCBIfam" id="TIGR00619">
    <property type="entry name" value="sbcd"/>
    <property type="match status" value="1"/>
</dbReference>
<evidence type="ECO:0000256" key="1">
    <source>
        <dbReference type="ARBA" id="ARBA00010555"/>
    </source>
</evidence>
<dbReference type="SUPFAM" id="SSF56300">
    <property type="entry name" value="Metallo-dependent phosphatases"/>
    <property type="match status" value="1"/>
</dbReference>
<comment type="similarity">
    <text evidence="1 7">Belongs to the SbcD family.</text>
</comment>
<evidence type="ECO:0000259" key="9">
    <source>
        <dbReference type="Pfam" id="PF12320"/>
    </source>
</evidence>
<keyword evidence="7" id="KW-0255">Endonuclease</keyword>
<keyword evidence="11" id="KW-1185">Reference proteome</keyword>
<dbReference type="CDD" id="cd00840">
    <property type="entry name" value="MPP_Mre11_N"/>
    <property type="match status" value="1"/>
</dbReference>
<keyword evidence="5 7" id="KW-0378">Hydrolase</keyword>
<dbReference type="GO" id="GO:0006260">
    <property type="term" value="P:DNA replication"/>
    <property type="evidence" value="ECO:0007669"/>
    <property type="project" value="UniProtKB-KW"/>
</dbReference>
<sequence>MRILHTSDWHLGRSLHQVSLIEAQRAFLDHLVEVVRSEQVDVVVVAGDVYDRAIPPLDAVSLFRQVLTQLADLQIPLIMISGNHDSPRRLGVTADLIERVGIHLRTDMADLARPIILHDSHGPVAFYGLPYLEPNQVGAELQTEANHQAVLTVAMNKVRADLADQPAGTRSVVVAHAFVISAATGKAETSKSERDITAGGVAHVAASVFDGMDYVALGHLHRCQQVSDRIRYSGSPLAYSFSEAGHPKAIWLVDLAADATVTARKILCPVPRPLHELTGRLEDLLTDAAFSAYEGSWLHVTLTDPGRPLMAMDRLRRRFPHTLDISFAPDGSADEGATSYQARVRDRSDHEVTVDFVTHVTHVPATPAEEALLHEGIEAVRTTAAQREAAH</sequence>
<comment type="caution">
    <text evidence="10">The sequence shown here is derived from an EMBL/GenBank/DDBJ whole genome shotgun (WGS) entry which is preliminary data.</text>
</comment>
<accession>A0A931FIZ7</accession>
<comment type="function">
    <text evidence="7">SbcCD cleaves DNA hairpin structures. These structures can inhibit DNA replication and are intermediates in certain DNA recombination reactions. The complex acts as a 3'-&gt;5' double strand exonuclease that can open hairpins. It also has a 5' single-strand endonuclease activity.</text>
</comment>
<dbReference type="InterPro" id="IPR041796">
    <property type="entry name" value="Mre11_N"/>
</dbReference>
<gene>
    <name evidence="7" type="primary">sbcD</name>
    <name evidence="10" type="ORF">I2501_38455</name>
</gene>
<evidence type="ECO:0000313" key="11">
    <source>
        <dbReference type="Proteomes" id="UP000657385"/>
    </source>
</evidence>
<feature type="domain" description="Nuclease SbcCD subunit D C-terminal" evidence="9">
    <location>
        <begin position="271"/>
        <end position="359"/>
    </location>
</feature>
<organism evidence="10 11">
    <name type="scientific">Streptacidiphilus fuscans</name>
    <dbReference type="NCBI Taxonomy" id="2789292"/>
    <lineage>
        <taxon>Bacteria</taxon>
        <taxon>Bacillati</taxon>
        <taxon>Actinomycetota</taxon>
        <taxon>Actinomycetes</taxon>
        <taxon>Kitasatosporales</taxon>
        <taxon>Streptomycetaceae</taxon>
        <taxon>Streptacidiphilus</taxon>
    </lineage>
</organism>
<keyword evidence="6 7" id="KW-0269">Exonuclease</keyword>
<dbReference type="PANTHER" id="PTHR30337">
    <property type="entry name" value="COMPONENT OF ATP-DEPENDENT DSDNA EXONUCLEASE"/>
    <property type="match status" value="1"/>
</dbReference>
<dbReference type="AlphaFoldDB" id="A0A931FIZ7"/>
<dbReference type="Pfam" id="PF00149">
    <property type="entry name" value="Metallophos"/>
    <property type="match status" value="1"/>
</dbReference>
<comment type="subunit">
    <text evidence="2 7">Heterodimer of SbcC and SbcD.</text>
</comment>
<dbReference type="InterPro" id="IPR004843">
    <property type="entry name" value="Calcineurin-like_PHP"/>
</dbReference>
<dbReference type="GO" id="GO:0008408">
    <property type="term" value="F:3'-5' exonuclease activity"/>
    <property type="evidence" value="ECO:0007669"/>
    <property type="project" value="InterPro"/>
</dbReference>
<dbReference type="InterPro" id="IPR050535">
    <property type="entry name" value="DNA_Repair-Maintenance_Comp"/>
</dbReference>
<dbReference type="Proteomes" id="UP000657385">
    <property type="component" value="Unassembled WGS sequence"/>
</dbReference>
<proteinExistence type="inferred from homology"/>
<dbReference type="Pfam" id="PF12320">
    <property type="entry name" value="SbcD_C"/>
    <property type="match status" value="1"/>
</dbReference>
<keyword evidence="7" id="KW-0235">DNA replication</keyword>
<reference evidence="10" key="1">
    <citation type="submission" date="2020-11" db="EMBL/GenBank/DDBJ databases">
        <title>Isolation and identification of active actinomycetes.</title>
        <authorList>
            <person name="Yu B."/>
        </authorList>
    </citation>
    <scope>NUCLEOTIDE SEQUENCE</scope>
    <source>
        <strain evidence="10">NEAU-YB345</strain>
    </source>
</reference>
<keyword evidence="4 7" id="KW-0540">Nuclease</keyword>
<evidence type="ECO:0000259" key="8">
    <source>
        <dbReference type="Pfam" id="PF00149"/>
    </source>
</evidence>
<evidence type="ECO:0000256" key="5">
    <source>
        <dbReference type="ARBA" id="ARBA00022801"/>
    </source>
</evidence>
<dbReference type="InterPro" id="IPR004593">
    <property type="entry name" value="SbcD"/>
</dbReference>
<evidence type="ECO:0000256" key="3">
    <source>
        <dbReference type="ARBA" id="ARBA00013365"/>
    </source>
</evidence>
<evidence type="ECO:0000256" key="2">
    <source>
        <dbReference type="ARBA" id="ARBA00011322"/>
    </source>
</evidence>
<dbReference type="EMBL" id="JADPRT010000029">
    <property type="protein sequence ID" value="MBF9073910.1"/>
    <property type="molecule type" value="Genomic_DNA"/>
</dbReference>